<accession>A0A240UJN9</accession>
<feature type="region of interest" description="Disordered" evidence="1">
    <location>
        <begin position="213"/>
        <end position="238"/>
    </location>
</feature>
<keyword evidence="4" id="KW-1185">Reference proteome</keyword>
<protein>
    <recommendedName>
        <fullName evidence="5">Type IV pilus biogenesis protein PilP</fullName>
    </recommendedName>
</protein>
<dbReference type="KEGG" id="acis:CBP35_19905"/>
<feature type="chain" id="PRO_5011281008" description="Type IV pilus biogenesis protein PilP" evidence="2">
    <location>
        <begin position="25"/>
        <end position="305"/>
    </location>
</feature>
<evidence type="ECO:0000313" key="3">
    <source>
        <dbReference type="EMBL" id="ART61239.1"/>
    </source>
</evidence>
<dbReference type="EMBL" id="CP021367">
    <property type="protein sequence ID" value="ART61239.1"/>
    <property type="molecule type" value="Genomic_DNA"/>
</dbReference>
<gene>
    <name evidence="3" type="ORF">CBP36_19935</name>
</gene>
<feature type="compositionally biased region" description="Polar residues" evidence="1">
    <location>
        <begin position="296"/>
        <end position="305"/>
    </location>
</feature>
<evidence type="ECO:0000256" key="1">
    <source>
        <dbReference type="SAM" id="MobiDB-lite"/>
    </source>
</evidence>
<dbReference type="Proteomes" id="UP000194440">
    <property type="component" value="Plasmid pACP4.1"/>
</dbReference>
<keyword evidence="2" id="KW-0732">Signal</keyword>
<keyword evidence="3" id="KW-0614">Plasmid</keyword>
<organism evidence="3 4">
    <name type="scientific">Acidovorax carolinensis</name>
    <dbReference type="NCBI Taxonomy" id="553814"/>
    <lineage>
        <taxon>Bacteria</taxon>
        <taxon>Pseudomonadati</taxon>
        <taxon>Pseudomonadota</taxon>
        <taxon>Betaproteobacteria</taxon>
        <taxon>Burkholderiales</taxon>
        <taxon>Comamonadaceae</taxon>
        <taxon>Acidovorax</taxon>
    </lineage>
</organism>
<dbReference type="RefSeq" id="WP_086929010.1">
    <property type="nucleotide sequence ID" value="NZ_CP021363.1"/>
</dbReference>
<reference evidence="3" key="1">
    <citation type="submission" date="2017-05" db="EMBL/GenBank/DDBJ databases">
        <title>Polyphasic characterization of four soil-derived phenanthrene-degrading Acidovorax strains and proposal of Acidovorax phenanthrenivorans sp. nov.</title>
        <authorList>
            <person name="Singleton D."/>
            <person name="Lee J."/>
            <person name="Dickey A.N."/>
            <person name="Stroud A."/>
            <person name="Scholl E.H."/>
            <person name="Wright F.A."/>
            <person name="Aitken M.D."/>
        </authorList>
    </citation>
    <scope>NUCLEOTIDE SEQUENCE</scope>
    <source>
        <strain evidence="3">P4</strain>
        <plasmid evidence="3">pACP4.1</plasmid>
    </source>
</reference>
<evidence type="ECO:0000313" key="4">
    <source>
        <dbReference type="Proteomes" id="UP000194440"/>
    </source>
</evidence>
<name>A0A240UJN9_9BURK</name>
<geneLocation type="plasmid" evidence="3 4">
    <name>pACP4.1</name>
</geneLocation>
<feature type="compositionally biased region" description="Low complexity" evidence="1">
    <location>
        <begin position="259"/>
        <end position="269"/>
    </location>
</feature>
<dbReference type="KEGG" id="acip:CBP36_19935"/>
<proteinExistence type="predicted"/>
<sequence length="305" mass="32182">MLATKRLKISLVFVGMLSSLAANSQPARVEPVAMAQPIELNPNSKVGAFAAGTPQGMSSPANEVKVGKGATDKQSDLTMKEIEALQKKAWLLELKVKVKDLEDTLDGAKKDGQGRVDSKVQMGGPFAGAPIRFGAGAPMLLPSAPVLNDEPHERVVNIVATQSRSRADLMRNGSRITVKVGDSLENGWKVSAISTDGVEAERKRFVAMPHPALMNQDAKGGSKKAPSTSTPKTIQREEVMTVKLKPADDIAMGLNVLDPQQAPQSNSSPVVPPLPVGIAGADSTRVTPGKPISFEIPQNKSAASK</sequence>
<evidence type="ECO:0000256" key="2">
    <source>
        <dbReference type="SAM" id="SignalP"/>
    </source>
</evidence>
<evidence type="ECO:0008006" key="5">
    <source>
        <dbReference type="Google" id="ProtNLM"/>
    </source>
</evidence>
<dbReference type="NCBIfam" id="TIGR03021">
    <property type="entry name" value="pilP_fam"/>
    <property type="match status" value="1"/>
</dbReference>
<dbReference type="AlphaFoldDB" id="A0A240UJN9"/>
<feature type="signal peptide" evidence="2">
    <location>
        <begin position="1"/>
        <end position="24"/>
    </location>
</feature>
<dbReference type="InterPro" id="IPR022753">
    <property type="entry name" value="T4SS_pilus_biogen_PilP"/>
</dbReference>
<feature type="region of interest" description="Disordered" evidence="1">
    <location>
        <begin position="253"/>
        <end position="305"/>
    </location>
</feature>